<evidence type="ECO:0000256" key="3">
    <source>
        <dbReference type="ARBA" id="ARBA00012584"/>
    </source>
</evidence>
<evidence type="ECO:0000256" key="1">
    <source>
        <dbReference type="ARBA" id="ARBA00004496"/>
    </source>
</evidence>
<evidence type="ECO:0000313" key="18">
    <source>
        <dbReference type="Proteomes" id="UP000677918"/>
    </source>
</evidence>
<comment type="function">
    <text evidence="13">Required for the formation of a threonylcarbamoyl group on adenosine at position 37 (t(6)A37) in tRNAs that read codons beginning with adenine.</text>
</comment>
<dbReference type="EMBL" id="BOVK01000061">
    <property type="protein sequence ID" value="GIQ70839.1"/>
    <property type="molecule type" value="Genomic_DNA"/>
</dbReference>
<feature type="binding site" evidence="14">
    <location>
        <position position="154"/>
    </location>
    <ligand>
        <name>ATP</name>
        <dbReference type="ChEBI" id="CHEBI:30616"/>
    </ligand>
</feature>
<evidence type="ECO:0000259" key="16">
    <source>
        <dbReference type="PROSITE" id="PS51163"/>
    </source>
</evidence>
<comment type="subcellular location">
    <subcellularLocation>
        <location evidence="1 13">Cytoplasm</location>
    </subcellularLocation>
</comment>
<dbReference type="Pfam" id="PF01300">
    <property type="entry name" value="Sua5_yciO_yrdC"/>
    <property type="match status" value="1"/>
</dbReference>
<dbReference type="GO" id="GO:0005524">
    <property type="term" value="F:ATP binding"/>
    <property type="evidence" value="ECO:0007669"/>
    <property type="project" value="UniProtKB-UniRule"/>
</dbReference>
<evidence type="ECO:0000313" key="17">
    <source>
        <dbReference type="EMBL" id="GIQ70839.1"/>
    </source>
</evidence>
<feature type="binding site" evidence="14">
    <location>
        <position position="68"/>
    </location>
    <ligand>
        <name>L-threonine</name>
        <dbReference type="ChEBI" id="CHEBI:57926"/>
    </ligand>
</feature>
<evidence type="ECO:0000256" key="13">
    <source>
        <dbReference type="PIRNR" id="PIRNR004930"/>
    </source>
</evidence>
<comment type="caution">
    <text evidence="17">The sequence shown here is derived from an EMBL/GenBank/DDBJ whole genome shotgun (WGS) entry which is preliminary data.</text>
</comment>
<feature type="binding site" evidence="14">
    <location>
        <position position="192"/>
    </location>
    <ligand>
        <name>L-threonine</name>
        <dbReference type="ChEBI" id="CHEBI:57926"/>
    </ligand>
</feature>
<feature type="domain" description="YrdC-like" evidence="16">
    <location>
        <begin position="23"/>
        <end position="210"/>
    </location>
</feature>
<accession>A0A8J4H882</accession>
<keyword evidence="5 13" id="KW-0963">Cytoplasm</keyword>
<dbReference type="GO" id="GO:0008033">
    <property type="term" value="P:tRNA processing"/>
    <property type="evidence" value="ECO:0007669"/>
    <property type="project" value="UniProtKB-KW"/>
</dbReference>
<dbReference type="PANTHER" id="PTHR17490:SF16">
    <property type="entry name" value="THREONYLCARBAMOYL-AMP SYNTHASE"/>
    <property type="match status" value="1"/>
</dbReference>
<feature type="binding site" evidence="14">
    <location>
        <position position="45"/>
    </location>
    <ligand>
        <name>L-threonine</name>
        <dbReference type="ChEBI" id="CHEBI:57926"/>
    </ligand>
</feature>
<feature type="binding site" evidence="14">
    <location>
        <position position="132"/>
    </location>
    <ligand>
        <name>L-threonine</name>
        <dbReference type="ChEBI" id="CHEBI:57926"/>
    </ligand>
</feature>
<keyword evidence="18" id="KW-1185">Reference proteome</keyword>
<evidence type="ECO:0000256" key="10">
    <source>
        <dbReference type="ARBA" id="ARBA00022840"/>
    </source>
</evidence>
<dbReference type="PIRSF" id="PIRSF004930">
    <property type="entry name" value="Tln_factor_SUA5"/>
    <property type="match status" value="1"/>
</dbReference>
<dbReference type="InterPro" id="IPR050156">
    <property type="entry name" value="TC-AMP_synthase_SUA5"/>
</dbReference>
<dbReference type="InterPro" id="IPR038385">
    <property type="entry name" value="Sua5/YwlC_C"/>
</dbReference>
<dbReference type="InterPro" id="IPR017945">
    <property type="entry name" value="DHBP_synth_RibB-like_a/b_dom"/>
</dbReference>
<keyword evidence="6 13" id="KW-0808">Transferase</keyword>
<feature type="binding site" evidence="14">
    <location>
        <position position="72"/>
    </location>
    <ligand>
        <name>ATP</name>
        <dbReference type="ChEBI" id="CHEBI:30616"/>
    </ligand>
</feature>
<dbReference type="SUPFAM" id="SSF55821">
    <property type="entry name" value="YrdC/RibB"/>
    <property type="match status" value="1"/>
</dbReference>
<dbReference type="NCBIfam" id="TIGR00057">
    <property type="entry name" value="L-threonylcarbamoyladenylate synthase"/>
    <property type="match status" value="1"/>
</dbReference>
<feature type="binding site" evidence="14">
    <location>
        <position position="206"/>
    </location>
    <ligand>
        <name>ATP</name>
        <dbReference type="ChEBI" id="CHEBI:30616"/>
    </ligand>
</feature>
<evidence type="ECO:0000256" key="12">
    <source>
        <dbReference type="ARBA" id="ARBA00048366"/>
    </source>
</evidence>
<feature type="binding site" evidence="14">
    <location>
        <position position="162"/>
    </location>
    <ligand>
        <name>ATP</name>
        <dbReference type="ChEBI" id="CHEBI:30616"/>
    </ligand>
</feature>
<evidence type="ECO:0000256" key="6">
    <source>
        <dbReference type="ARBA" id="ARBA00022679"/>
    </source>
</evidence>
<dbReference type="Gene3D" id="3.90.870.10">
    <property type="entry name" value="DHBP synthase"/>
    <property type="match status" value="1"/>
</dbReference>
<dbReference type="Gene3D" id="3.40.50.11030">
    <property type="entry name" value="Threonylcarbamoyl-AMP synthase, C-terminal domain"/>
    <property type="match status" value="1"/>
</dbReference>
<evidence type="ECO:0000256" key="8">
    <source>
        <dbReference type="ARBA" id="ARBA00022695"/>
    </source>
</evidence>
<name>A0A8J4H882_9BACL</name>
<dbReference type="Pfam" id="PF03481">
    <property type="entry name" value="Sua5_C"/>
    <property type="match status" value="1"/>
</dbReference>
<dbReference type="PANTHER" id="PTHR17490">
    <property type="entry name" value="SUA5"/>
    <property type="match status" value="1"/>
</dbReference>
<organism evidence="17 18">
    <name type="scientific">Xylanibacillus composti</name>
    <dbReference type="NCBI Taxonomy" id="1572762"/>
    <lineage>
        <taxon>Bacteria</taxon>
        <taxon>Bacillati</taxon>
        <taxon>Bacillota</taxon>
        <taxon>Bacilli</taxon>
        <taxon>Bacillales</taxon>
        <taxon>Paenibacillaceae</taxon>
        <taxon>Xylanibacillus</taxon>
    </lineage>
</organism>
<dbReference type="AlphaFoldDB" id="A0A8J4H882"/>
<evidence type="ECO:0000256" key="7">
    <source>
        <dbReference type="ARBA" id="ARBA00022694"/>
    </source>
</evidence>
<comment type="similarity">
    <text evidence="2 13">Belongs to the SUA5 family.</text>
</comment>
<dbReference type="FunFam" id="3.90.870.10:FF:000008">
    <property type="entry name" value="Threonylcarbamoyl-AMP synthase"/>
    <property type="match status" value="1"/>
</dbReference>
<dbReference type="GO" id="GO:0005737">
    <property type="term" value="C:cytoplasm"/>
    <property type="evidence" value="ECO:0007669"/>
    <property type="project" value="UniProtKB-SubCell"/>
</dbReference>
<evidence type="ECO:0000256" key="4">
    <source>
        <dbReference type="ARBA" id="ARBA00015492"/>
    </source>
</evidence>
<keyword evidence="10 13" id="KW-0067">ATP-binding</keyword>
<evidence type="ECO:0000256" key="5">
    <source>
        <dbReference type="ARBA" id="ARBA00022490"/>
    </source>
</evidence>
<keyword evidence="7 13" id="KW-0819">tRNA processing</keyword>
<reference evidence="17" key="1">
    <citation type="submission" date="2021-04" db="EMBL/GenBank/DDBJ databases">
        <title>Draft genome sequence of Xylanibacillus composti strain K13.</title>
        <authorList>
            <person name="Uke A."/>
            <person name="Chhe C."/>
            <person name="Baramee S."/>
            <person name="Kosugi A."/>
        </authorList>
    </citation>
    <scope>NUCLEOTIDE SEQUENCE</scope>
    <source>
        <strain evidence="17">K13</strain>
    </source>
</reference>
<dbReference type="GO" id="GO:0003725">
    <property type="term" value="F:double-stranded RNA binding"/>
    <property type="evidence" value="ECO:0007669"/>
    <property type="project" value="UniProtKB-UniRule"/>
</dbReference>
<dbReference type="InterPro" id="IPR005145">
    <property type="entry name" value="Sua5_C"/>
</dbReference>
<feature type="binding site" evidence="14">
    <location>
        <position position="246"/>
    </location>
    <ligand>
        <name>ATP</name>
        <dbReference type="ChEBI" id="CHEBI:30616"/>
    </ligand>
</feature>
<keyword evidence="8 13" id="KW-0548">Nucleotidyltransferase</keyword>
<protein>
    <recommendedName>
        <fullName evidence="4 13">Threonylcarbamoyl-AMP synthase</fullName>
        <shortName evidence="13">TC-AMP synthase</shortName>
        <ecNumber evidence="3 13">2.7.7.87</ecNumber>
    </recommendedName>
    <alternativeName>
        <fullName evidence="11 13">L-threonylcarbamoyladenylate synthase</fullName>
    </alternativeName>
</protein>
<feature type="binding site" evidence="14">
    <location>
        <position position="152"/>
    </location>
    <ligand>
        <name>ATP</name>
        <dbReference type="ChEBI" id="CHEBI:30616"/>
    </ligand>
</feature>
<dbReference type="Proteomes" id="UP000677918">
    <property type="component" value="Unassembled WGS sequence"/>
</dbReference>
<feature type="binding site" evidence="14">
    <location>
        <position position="77"/>
    </location>
    <ligand>
        <name>L-threonine</name>
        <dbReference type="ChEBI" id="CHEBI:57926"/>
    </ligand>
</feature>
<feature type="compositionally biased region" description="Polar residues" evidence="15">
    <location>
        <begin position="1"/>
        <end position="12"/>
    </location>
</feature>
<dbReference type="InterPro" id="IPR006070">
    <property type="entry name" value="Sua5-like_dom"/>
</dbReference>
<comment type="catalytic activity">
    <reaction evidence="12 13">
        <text>L-threonine + hydrogencarbonate + ATP = L-threonylcarbamoyladenylate + diphosphate + H2O</text>
        <dbReference type="Rhea" id="RHEA:36407"/>
        <dbReference type="ChEBI" id="CHEBI:15377"/>
        <dbReference type="ChEBI" id="CHEBI:17544"/>
        <dbReference type="ChEBI" id="CHEBI:30616"/>
        <dbReference type="ChEBI" id="CHEBI:33019"/>
        <dbReference type="ChEBI" id="CHEBI:57926"/>
        <dbReference type="ChEBI" id="CHEBI:73682"/>
        <dbReference type="EC" id="2.7.7.87"/>
    </reaction>
</comment>
<dbReference type="InterPro" id="IPR010923">
    <property type="entry name" value="T(6)A37_SUA5"/>
</dbReference>
<dbReference type="GO" id="GO:0006450">
    <property type="term" value="P:regulation of translational fidelity"/>
    <property type="evidence" value="ECO:0007669"/>
    <property type="project" value="TreeGrafter"/>
</dbReference>
<evidence type="ECO:0000256" key="11">
    <source>
        <dbReference type="ARBA" id="ARBA00029774"/>
    </source>
</evidence>
<dbReference type="GO" id="GO:0061710">
    <property type="term" value="F:L-threonylcarbamoyladenylate synthase"/>
    <property type="evidence" value="ECO:0007669"/>
    <property type="project" value="UniProtKB-EC"/>
</dbReference>
<feature type="region of interest" description="Disordered" evidence="15">
    <location>
        <begin position="1"/>
        <end position="22"/>
    </location>
</feature>
<proteinExistence type="inferred from homology"/>
<dbReference type="PROSITE" id="PS51163">
    <property type="entry name" value="YRDC"/>
    <property type="match status" value="1"/>
</dbReference>
<dbReference type="EC" id="2.7.7.87" evidence="3 13"/>
<gene>
    <name evidence="17" type="primary">ywlC</name>
    <name evidence="17" type="ORF">XYCOK13_36630</name>
</gene>
<sequence length="360" mass="37493">MANETRNTNMQLDNGAGLIPPTEEGLREAGRLLREGEVVAFPTETVYGLGADARSSSAVEKVYAAKGRPSDNPLIVHIAELDQLAAIAEPPDDVSARLMAHFWPGPLTVVLPAKSGALSPLVTAGLATVAVRMPDHPLARRLIAAAGCPLAAPSANRSGRPSPTRAEHVAHDLAGRIAGVVNGGPTGVGLESTVVEVNDGCVYVLRPGGISAEQLREVHPRVETVAPETAEHAAAPRSPGMKYAHYAPQGELTLVAGPPKQTAAYIWKAAAEAAAQGKRVGLLTYAEHADVYASFPGLVQVCGSLADPASTARGLYESLRAFDEQAAEQIYAEAYPEHGLGAAIMNRLRKAAAGRVLTIG</sequence>
<evidence type="ECO:0000256" key="15">
    <source>
        <dbReference type="SAM" id="MobiDB-lite"/>
    </source>
</evidence>
<evidence type="ECO:0000256" key="9">
    <source>
        <dbReference type="ARBA" id="ARBA00022741"/>
    </source>
</evidence>
<evidence type="ECO:0000256" key="14">
    <source>
        <dbReference type="PIRSR" id="PIRSR004930-1"/>
    </source>
</evidence>
<feature type="binding site" evidence="14">
    <location>
        <position position="128"/>
    </location>
    <ligand>
        <name>ATP</name>
        <dbReference type="ChEBI" id="CHEBI:30616"/>
    </ligand>
</feature>
<dbReference type="GO" id="GO:0000049">
    <property type="term" value="F:tRNA binding"/>
    <property type="evidence" value="ECO:0007669"/>
    <property type="project" value="TreeGrafter"/>
</dbReference>
<evidence type="ECO:0000256" key="2">
    <source>
        <dbReference type="ARBA" id="ARBA00007663"/>
    </source>
</evidence>
<keyword evidence="9 13" id="KW-0547">Nucleotide-binding</keyword>